<feature type="region of interest" description="Disordered" evidence="2">
    <location>
        <begin position="535"/>
        <end position="589"/>
    </location>
</feature>
<feature type="domain" description="DUF7924" evidence="3">
    <location>
        <begin position="142"/>
        <end position="309"/>
    </location>
</feature>
<dbReference type="Proteomes" id="UP000030752">
    <property type="component" value="Unassembled WGS sequence"/>
</dbReference>
<keyword evidence="5" id="KW-1185">Reference proteome</keyword>
<evidence type="ECO:0000256" key="1">
    <source>
        <dbReference type="SAM" id="Coils"/>
    </source>
</evidence>
<dbReference type="EMBL" id="KB822725">
    <property type="protein sequence ID" value="ETN36554.1"/>
    <property type="molecule type" value="Genomic_DNA"/>
</dbReference>
<dbReference type="eggNOG" id="ENOG502R9SQ">
    <property type="taxonomic scope" value="Eukaryota"/>
</dbReference>
<dbReference type="InParanoid" id="W2RLE7"/>
<sequence length="745" mass="80684">MSSASSACSGISADSGYYSSADSGLPKSSYDGSHLPWKTFRAQILVPHKIRILDHAPNGRLPQDLKAMISAASQHAARFEMQMTAFRQQVLTDRGLGSSALFSPNLLPTLDDETKLARHFIPSFDREPLPQRAPSLRRPSYELSVPRPCLSSGFSQDAFSDEEIQVMPSYMGPVGTTIDYDTGYVSTSAVVYSPYFHLEPLHGSSESSIETANNRCAIDGAWSARSLQMLFAADSVLQSTPVPPSFSCVINKSLAIINLHWVDGQDFCMTSLCKFDLTSDEHFVQFLIFVEAVDRWAVQHVLPKVKSALQRMAAEDAKKRSTRNHQFLAGLSAASGHSGADNKPLLSLKLNFDDIPWRDVNLGRTPVSSSTASKGSPMISDLLSPKDCTPVSSSTASKGSPATSSFPATPLEQSVSQRGLPTNLKSDAARQRMSGYDDGPLKTPPGPSHNDVLQRRLDLAMAEIQALSANVKELSALLKETNQFARTEVEELKTTISFLLGRDTRTSHGGLPIRSSKDALPQLAGLGLMVIEDDPPPIKRASAPVKRASAPAPTLSREPIHATDDTVNRADSPVPVDALPTRRSPRPASLQLRHSNLSSPLEWPPAPLFPQERPPELRSPTPRFLVCPPAPRLGSQSTPTPRTARLTIPEPFAPQLHNVSLDEEMDESQEETPIASLGGMGMQVMMMTTEPRSADGERGQQGQQAEDVAMRFVEHLNGTGNGGGDDGKLYPSEVEFGTAQHAMVG</sequence>
<dbReference type="HOGENOM" id="CLU_372984_0_0_1"/>
<protein>
    <recommendedName>
        <fullName evidence="3">DUF7924 domain-containing protein</fullName>
    </recommendedName>
</protein>
<accession>W2RLE7</accession>
<proteinExistence type="predicted"/>
<dbReference type="Pfam" id="PF25545">
    <property type="entry name" value="DUF7924"/>
    <property type="match status" value="1"/>
</dbReference>
<keyword evidence="1" id="KW-0175">Coiled coil</keyword>
<gene>
    <name evidence="4" type="ORF">HMPREF1541_08832</name>
</gene>
<reference evidence="4 5" key="1">
    <citation type="submission" date="2013-03" db="EMBL/GenBank/DDBJ databases">
        <title>The Genome Sequence of Phialophora europaea CBS 101466.</title>
        <authorList>
            <consortium name="The Broad Institute Genomics Platform"/>
            <person name="Cuomo C."/>
            <person name="de Hoog S."/>
            <person name="Gorbushina A."/>
            <person name="Walker B."/>
            <person name="Young S.K."/>
            <person name="Zeng Q."/>
            <person name="Gargeya S."/>
            <person name="Fitzgerald M."/>
            <person name="Haas B."/>
            <person name="Abouelleil A."/>
            <person name="Allen A.W."/>
            <person name="Alvarado L."/>
            <person name="Arachchi H.M."/>
            <person name="Berlin A.M."/>
            <person name="Chapman S.B."/>
            <person name="Gainer-Dewar J."/>
            <person name="Goldberg J."/>
            <person name="Griggs A."/>
            <person name="Gujja S."/>
            <person name="Hansen M."/>
            <person name="Howarth C."/>
            <person name="Imamovic A."/>
            <person name="Ireland A."/>
            <person name="Larimer J."/>
            <person name="McCowan C."/>
            <person name="Murphy C."/>
            <person name="Pearson M."/>
            <person name="Poon T.W."/>
            <person name="Priest M."/>
            <person name="Roberts A."/>
            <person name="Saif S."/>
            <person name="Shea T."/>
            <person name="Sisk P."/>
            <person name="Sykes S."/>
            <person name="Wortman J."/>
            <person name="Nusbaum C."/>
            <person name="Birren B."/>
        </authorList>
    </citation>
    <scope>NUCLEOTIDE SEQUENCE [LARGE SCALE GENOMIC DNA]</scope>
    <source>
        <strain evidence="4 5">CBS 101466</strain>
    </source>
</reference>
<organism evidence="4 5">
    <name type="scientific">Cyphellophora europaea (strain CBS 101466)</name>
    <name type="common">Phialophora europaea</name>
    <dbReference type="NCBI Taxonomy" id="1220924"/>
    <lineage>
        <taxon>Eukaryota</taxon>
        <taxon>Fungi</taxon>
        <taxon>Dikarya</taxon>
        <taxon>Ascomycota</taxon>
        <taxon>Pezizomycotina</taxon>
        <taxon>Eurotiomycetes</taxon>
        <taxon>Chaetothyriomycetidae</taxon>
        <taxon>Chaetothyriales</taxon>
        <taxon>Cyphellophoraceae</taxon>
        <taxon>Cyphellophora</taxon>
    </lineage>
</organism>
<dbReference type="InterPro" id="IPR057684">
    <property type="entry name" value="DUF7924"/>
</dbReference>
<evidence type="ECO:0000259" key="3">
    <source>
        <dbReference type="Pfam" id="PF25545"/>
    </source>
</evidence>
<dbReference type="VEuPathDB" id="FungiDB:HMPREF1541_08832"/>
<dbReference type="OrthoDB" id="4154081at2759"/>
<dbReference type="GeneID" id="19976171"/>
<dbReference type="STRING" id="1220924.W2RLE7"/>
<feature type="compositionally biased region" description="Polar residues" evidence="2">
    <location>
        <begin position="390"/>
        <end position="425"/>
    </location>
</feature>
<evidence type="ECO:0000313" key="4">
    <source>
        <dbReference type="EMBL" id="ETN36554.1"/>
    </source>
</evidence>
<evidence type="ECO:0000256" key="2">
    <source>
        <dbReference type="SAM" id="MobiDB-lite"/>
    </source>
</evidence>
<dbReference type="AlphaFoldDB" id="W2RLE7"/>
<name>W2RLE7_CYPE1</name>
<feature type="coiled-coil region" evidence="1">
    <location>
        <begin position="450"/>
        <end position="477"/>
    </location>
</feature>
<feature type="compositionally biased region" description="Basic and acidic residues" evidence="2">
    <location>
        <begin position="558"/>
        <end position="568"/>
    </location>
</feature>
<evidence type="ECO:0000313" key="5">
    <source>
        <dbReference type="Proteomes" id="UP000030752"/>
    </source>
</evidence>
<feature type="region of interest" description="Disordered" evidence="2">
    <location>
        <begin position="364"/>
        <end position="449"/>
    </location>
</feature>
<dbReference type="RefSeq" id="XP_008721372.1">
    <property type="nucleotide sequence ID" value="XM_008723150.1"/>
</dbReference>